<evidence type="ECO:0000256" key="2">
    <source>
        <dbReference type="ARBA" id="ARBA00022448"/>
    </source>
</evidence>
<dbReference type="PANTHER" id="PTHR47797:SF1">
    <property type="entry name" value="CYTOCHROME B561 DOMAIN-CONTAINING PROTEIN-RELATED"/>
    <property type="match status" value="1"/>
</dbReference>
<feature type="domain" description="DOMON" evidence="10">
    <location>
        <begin position="66"/>
        <end position="168"/>
    </location>
</feature>
<evidence type="ECO:0000256" key="4">
    <source>
        <dbReference type="ARBA" id="ARBA00022982"/>
    </source>
</evidence>
<reference evidence="12 13" key="1">
    <citation type="submission" date="2023-08" db="EMBL/GenBank/DDBJ databases">
        <title>Black Yeasts Isolated from many extreme environments.</title>
        <authorList>
            <person name="Coleine C."/>
            <person name="Stajich J.E."/>
            <person name="Selbmann L."/>
        </authorList>
    </citation>
    <scope>NUCLEOTIDE SEQUENCE [LARGE SCALE GENOMIC DNA]</scope>
    <source>
        <strain evidence="12 13">CCFEE 5935</strain>
    </source>
</reference>
<keyword evidence="4" id="KW-0249">Electron transport</keyword>
<keyword evidence="6 8" id="KW-0472">Membrane</keyword>
<keyword evidence="2" id="KW-0813">Transport</keyword>
<proteinExistence type="predicted"/>
<keyword evidence="9" id="KW-0732">Signal</keyword>
<dbReference type="SUPFAM" id="SSF49344">
    <property type="entry name" value="CBD9-like"/>
    <property type="match status" value="1"/>
</dbReference>
<dbReference type="Pfam" id="PF16010">
    <property type="entry name" value="CDH-cyt"/>
    <property type="match status" value="1"/>
</dbReference>
<feature type="transmembrane region" description="Helical" evidence="8">
    <location>
        <begin position="338"/>
        <end position="355"/>
    </location>
</feature>
<evidence type="ECO:0000256" key="1">
    <source>
        <dbReference type="ARBA" id="ARBA00004370"/>
    </source>
</evidence>
<evidence type="ECO:0000256" key="7">
    <source>
        <dbReference type="SAM" id="MobiDB-lite"/>
    </source>
</evidence>
<feature type="transmembrane region" description="Helical" evidence="8">
    <location>
        <begin position="296"/>
        <end position="318"/>
    </location>
</feature>
<dbReference type="RefSeq" id="XP_064655704.1">
    <property type="nucleotide sequence ID" value="XM_064805845.1"/>
</dbReference>
<evidence type="ECO:0000256" key="9">
    <source>
        <dbReference type="SAM" id="SignalP"/>
    </source>
</evidence>
<dbReference type="Gene3D" id="1.20.120.1770">
    <property type="match status" value="1"/>
</dbReference>
<organism evidence="12 13">
    <name type="scientific">Saxophila tyrrhenica</name>
    <dbReference type="NCBI Taxonomy" id="1690608"/>
    <lineage>
        <taxon>Eukaryota</taxon>
        <taxon>Fungi</taxon>
        <taxon>Dikarya</taxon>
        <taxon>Ascomycota</taxon>
        <taxon>Pezizomycotina</taxon>
        <taxon>Dothideomycetes</taxon>
        <taxon>Dothideomycetidae</taxon>
        <taxon>Mycosphaerellales</taxon>
        <taxon>Extremaceae</taxon>
        <taxon>Saxophila</taxon>
    </lineage>
</organism>
<protein>
    <recommendedName>
        <fullName evidence="14">DOMON domain-containing protein</fullName>
    </recommendedName>
</protein>
<dbReference type="Gene3D" id="2.60.40.1210">
    <property type="entry name" value="Cellobiose dehydrogenase, cytochrome domain"/>
    <property type="match status" value="1"/>
</dbReference>
<dbReference type="AlphaFoldDB" id="A0AAV9NZV9"/>
<dbReference type="InterPro" id="IPR015920">
    <property type="entry name" value="Cellobiose_DH-like_cyt"/>
</dbReference>
<dbReference type="InterPro" id="IPR006593">
    <property type="entry name" value="Cyt_b561/ferric_Rdtase_TM"/>
</dbReference>
<dbReference type="GO" id="GO:0016020">
    <property type="term" value="C:membrane"/>
    <property type="evidence" value="ECO:0007669"/>
    <property type="project" value="UniProtKB-SubCell"/>
</dbReference>
<dbReference type="SMART" id="SM00665">
    <property type="entry name" value="B561"/>
    <property type="match status" value="1"/>
</dbReference>
<feature type="domain" description="Cytochrome b561" evidence="11">
    <location>
        <begin position="234"/>
        <end position="355"/>
    </location>
</feature>
<dbReference type="Proteomes" id="UP001337655">
    <property type="component" value="Unassembled WGS sequence"/>
</dbReference>
<evidence type="ECO:0000256" key="3">
    <source>
        <dbReference type="ARBA" id="ARBA00022692"/>
    </source>
</evidence>
<evidence type="ECO:0000256" key="8">
    <source>
        <dbReference type="SAM" id="Phobius"/>
    </source>
</evidence>
<dbReference type="GeneID" id="89929947"/>
<feature type="signal peptide" evidence="9">
    <location>
        <begin position="1"/>
        <end position="21"/>
    </location>
</feature>
<gene>
    <name evidence="12" type="ORF">LTR77_008615</name>
</gene>
<name>A0AAV9NZV9_9PEZI</name>
<feature type="transmembrane region" description="Helical" evidence="8">
    <location>
        <begin position="264"/>
        <end position="284"/>
    </location>
</feature>
<dbReference type="PANTHER" id="PTHR47797">
    <property type="entry name" value="DEHYDROGENASE, PUTATIVE (AFU_ORTHOLOGUE AFUA_8G05805)-RELATED"/>
    <property type="match status" value="1"/>
</dbReference>
<keyword evidence="5 8" id="KW-1133">Transmembrane helix</keyword>
<evidence type="ECO:0008006" key="14">
    <source>
        <dbReference type="Google" id="ProtNLM"/>
    </source>
</evidence>
<dbReference type="InterPro" id="IPR018825">
    <property type="entry name" value="DUF2427"/>
</dbReference>
<dbReference type="Pfam" id="PF10348">
    <property type="entry name" value="DUF2427"/>
    <property type="match status" value="1"/>
</dbReference>
<sequence length="453" mass="48766">MSLLSRASLLLLSLLLTFTTAQSSNNASAVFVYNGSDNTEFIFALNADKSTGDLYFHLSSPAGNAWVGVGIGDQMKDALMFIAYPAGNDKDVTISPRIGSGHTEPEYQSDLKLDLQSGKGLTGANTVSGNSRETKNIIADGVCRGCAKWDRGSIDLTNKKQPFILAVGPVFPAIASNSQSAGLTRHMFYGHFTMDMTAATSNSGGAVPLGPYKTKSASNTATSTKMDNDPAPRIHGAVMSVVFVIAFPLGTLMLRVWHKVKGHIAVQVVGLVLFCMAFAGGSVVSTQYNRSKHFNSAHQVIGILLLIALFAQLGLGAYHHKVYMKTQQKTIFGKIHTYLGPAIMLIGILNGFLGFRLAGAYFLAIPYSIILIVFAGIYLCIRGYSHIRRRRNASKNAPEGYQYPHFGAPPPQYGPPFGAPPPYAQPDVPLQRFESSQSVPRADSPAVQPRTMV</sequence>
<dbReference type="InterPro" id="IPR005018">
    <property type="entry name" value="DOMON_domain"/>
</dbReference>
<keyword evidence="3 8" id="KW-0812">Transmembrane</keyword>
<dbReference type="CDD" id="cd08760">
    <property type="entry name" value="Cyt_b561_FRRS1_like"/>
    <property type="match status" value="1"/>
</dbReference>
<feature type="transmembrane region" description="Helical" evidence="8">
    <location>
        <begin position="361"/>
        <end position="381"/>
    </location>
</feature>
<keyword evidence="13" id="KW-1185">Reference proteome</keyword>
<comment type="subcellular location">
    <subcellularLocation>
        <location evidence="1">Membrane</location>
    </subcellularLocation>
</comment>
<comment type="caution">
    <text evidence="12">The sequence shown here is derived from an EMBL/GenBank/DDBJ whole genome shotgun (WGS) entry which is preliminary data.</text>
</comment>
<evidence type="ECO:0000313" key="13">
    <source>
        <dbReference type="Proteomes" id="UP001337655"/>
    </source>
</evidence>
<feature type="transmembrane region" description="Helical" evidence="8">
    <location>
        <begin position="234"/>
        <end position="257"/>
    </location>
</feature>
<dbReference type="CDD" id="cd09630">
    <property type="entry name" value="CDH_like_cytochrome"/>
    <property type="match status" value="1"/>
</dbReference>
<feature type="region of interest" description="Disordered" evidence="7">
    <location>
        <begin position="406"/>
        <end position="453"/>
    </location>
</feature>
<evidence type="ECO:0000256" key="6">
    <source>
        <dbReference type="ARBA" id="ARBA00023136"/>
    </source>
</evidence>
<evidence type="ECO:0000313" key="12">
    <source>
        <dbReference type="EMBL" id="KAK5165692.1"/>
    </source>
</evidence>
<evidence type="ECO:0000259" key="11">
    <source>
        <dbReference type="SMART" id="SM00665"/>
    </source>
</evidence>
<feature type="compositionally biased region" description="Pro residues" evidence="7">
    <location>
        <begin position="407"/>
        <end position="424"/>
    </location>
</feature>
<evidence type="ECO:0000259" key="10">
    <source>
        <dbReference type="SMART" id="SM00664"/>
    </source>
</evidence>
<feature type="chain" id="PRO_5043317333" description="DOMON domain-containing protein" evidence="9">
    <location>
        <begin position="22"/>
        <end position="453"/>
    </location>
</feature>
<evidence type="ECO:0000256" key="5">
    <source>
        <dbReference type="ARBA" id="ARBA00022989"/>
    </source>
</evidence>
<dbReference type="EMBL" id="JAVRRT010000015">
    <property type="protein sequence ID" value="KAK5165692.1"/>
    <property type="molecule type" value="Genomic_DNA"/>
</dbReference>
<dbReference type="SMART" id="SM00664">
    <property type="entry name" value="DoH"/>
    <property type="match status" value="1"/>
</dbReference>
<accession>A0AAV9NZV9</accession>